<feature type="domain" description="N,N-dimethylformamidase beta subunit-like C-terminal" evidence="1">
    <location>
        <begin position="166"/>
        <end position="600"/>
    </location>
</feature>
<evidence type="ECO:0000313" key="2">
    <source>
        <dbReference type="EMBL" id="RAI02532.1"/>
    </source>
</evidence>
<organism evidence="2 3">
    <name type="scientific">Acuticoccus sediminis</name>
    <dbReference type="NCBI Taxonomy" id="2184697"/>
    <lineage>
        <taxon>Bacteria</taxon>
        <taxon>Pseudomonadati</taxon>
        <taxon>Pseudomonadota</taxon>
        <taxon>Alphaproteobacteria</taxon>
        <taxon>Hyphomicrobiales</taxon>
        <taxon>Amorphaceae</taxon>
        <taxon>Acuticoccus</taxon>
    </lineage>
</organism>
<sequence length="618" mass="67325">MQPWLLRDTPSALIAVGGGFTIAATRSEVRCDAGGTEPSGCALPFEMKRRVWYRVTLTLGTSVGRAMLSVVPLGRGEAATAETAWTAPPPPVDAPLCIAAAERDGRMRDHFNGRIEDVRVRRLTSLEDAHGSCLAFWDFSRGIETQAIVDAGPQALNGRFVNFPMRAVRGSRWDGTEHRWIHKPDHYAAVHFHEDDIGNAGWGTDLEVPIPDGCPSGIYGVRLSHAGTSDVIPFYVLPPRGKRTADVVFLASTFTYQAYANHARGNLDAAMRERIEAWGTPEGPDSHPQYGFSTYNFHPDGSGTAYSSRLRPVLTMRPGFLTFAGEGYVSGLRHFPADSHLTEFFRRKGIAFDVVTDEDLHREGADLIAGYPAVVTSSHPEYHTRQTLDALKAYTETGGHLAYLGGNGFYWRIATSPLAPGILEVRRAEGGIRAWATEAGENYHALDGEYGGLWRRNGRPPQELVGVGFSSQGLFEGSYYRRTEASYHPAVAWVFDGVDEEKIGDYGFSGGGAAGFELDRADHELGTPDNAVILARSEAHSDSFVVVPEELLSHLRTVTGEPPRDLVRAEMVLMPTPGGGQVFSTGSITFCGSLPWNDFDNGVARILQNVLARFTAGA</sequence>
<evidence type="ECO:0000259" key="1">
    <source>
        <dbReference type="Pfam" id="PF20254"/>
    </source>
</evidence>
<dbReference type="InterPro" id="IPR046540">
    <property type="entry name" value="DMFA2_C"/>
</dbReference>
<protein>
    <submittedName>
        <fullName evidence="2">N,N-dimethylformamidase large subunit</fullName>
    </submittedName>
</protein>
<proteinExistence type="predicted"/>
<reference evidence="2 3" key="1">
    <citation type="submission" date="2018-05" db="EMBL/GenBank/DDBJ databases">
        <title>Acuticoccus sediminis sp. nov., isolated from deep-sea sediment of Indian Ocean.</title>
        <authorList>
            <person name="Liu X."/>
            <person name="Lai Q."/>
            <person name="Du Y."/>
            <person name="Sun F."/>
            <person name="Zhang X."/>
            <person name="Wang S."/>
            <person name="Shao Z."/>
        </authorList>
    </citation>
    <scope>NUCLEOTIDE SEQUENCE [LARGE SCALE GENOMIC DNA]</scope>
    <source>
        <strain evidence="2 3">PTG4-2</strain>
    </source>
</reference>
<dbReference type="EMBL" id="QHHQ01000002">
    <property type="protein sequence ID" value="RAI02532.1"/>
    <property type="molecule type" value="Genomic_DNA"/>
</dbReference>
<dbReference type="AlphaFoldDB" id="A0A8B2NYV9"/>
<keyword evidence="3" id="KW-1185">Reference proteome</keyword>
<comment type="caution">
    <text evidence="2">The sequence shown here is derived from an EMBL/GenBank/DDBJ whole genome shotgun (WGS) entry which is preliminary data.</text>
</comment>
<gene>
    <name evidence="2" type="ORF">DLJ53_10170</name>
</gene>
<accession>A0A8B2NYV9</accession>
<dbReference type="OrthoDB" id="505641at2"/>
<evidence type="ECO:0000313" key="3">
    <source>
        <dbReference type="Proteomes" id="UP000249590"/>
    </source>
</evidence>
<name>A0A8B2NYV9_9HYPH</name>
<dbReference type="Pfam" id="PF20254">
    <property type="entry name" value="DMFA2_C"/>
    <property type="match status" value="1"/>
</dbReference>
<dbReference type="Proteomes" id="UP000249590">
    <property type="component" value="Unassembled WGS sequence"/>
</dbReference>